<dbReference type="Gene3D" id="3.10.10.10">
    <property type="entry name" value="HIV Type 1 Reverse Transcriptase, subunit A, domain 1"/>
    <property type="match status" value="2"/>
</dbReference>
<keyword evidence="1" id="KW-0511">Multifunctional enzyme</keyword>
<sequence>MPVKPGRSRLGCTIRGIMYRNGEVIRRRTTATSTIDEVGPARHLIAGARLAGLPPGRRRGADDVINSDLMCNGNDNRLIYHQNIEWNYLIGGRRSEDEGLQKELKRTIKSIPVHSKARQLDPKRLAIAKQEFKFMLENDIIRPSKSHWASPLHMVAKKDGSFRLCGDYRQLNAKTVTDRYPIPRIEEKDKCKTAVITPFGLYEYNVINFGLKNAPSSFQRFIHEVLWGLDFVFPYLDDILIASASEVEHSRHLKIIFERLNKYGLKINVSKSIFGVTELNFLGYLVTPEGSKPLPDKVQAIVDYKLPDTVHDLRTFLGMINFYRRYLKDAAQTQAILHEYLRGARKKDKRKIHWTKEAQIQFERCKQSLINATLLSFPHPELPLSLSADASDSAIGGVIQQKENGMWRPVAFFSKKLNNTQKNYSTYDRELLSIYLSIKHFNYLLEGREFVIFKRS</sequence>
<evidence type="ECO:0000256" key="1">
    <source>
        <dbReference type="ARBA" id="ARBA00023268"/>
    </source>
</evidence>
<dbReference type="PROSITE" id="PS50878">
    <property type="entry name" value="RT_POL"/>
    <property type="match status" value="1"/>
</dbReference>
<dbReference type="InterPro" id="IPR000477">
    <property type="entry name" value="RT_dom"/>
</dbReference>
<dbReference type="CDD" id="cd01647">
    <property type="entry name" value="RT_LTR"/>
    <property type="match status" value="1"/>
</dbReference>
<dbReference type="InterPro" id="IPR043502">
    <property type="entry name" value="DNA/RNA_pol_sf"/>
</dbReference>
<dbReference type="PANTHER" id="PTHR37984">
    <property type="entry name" value="PROTEIN CBG26694"/>
    <property type="match status" value="1"/>
</dbReference>
<dbReference type="Gene3D" id="3.30.70.270">
    <property type="match status" value="2"/>
</dbReference>
<organism evidence="3 4">
    <name type="scientific">Cordylochernes scorpioides</name>
    <dbReference type="NCBI Taxonomy" id="51811"/>
    <lineage>
        <taxon>Eukaryota</taxon>
        <taxon>Metazoa</taxon>
        <taxon>Ecdysozoa</taxon>
        <taxon>Arthropoda</taxon>
        <taxon>Chelicerata</taxon>
        <taxon>Arachnida</taxon>
        <taxon>Pseudoscorpiones</taxon>
        <taxon>Cheliferoidea</taxon>
        <taxon>Chernetidae</taxon>
        <taxon>Cordylochernes</taxon>
    </lineage>
</organism>
<dbReference type="InterPro" id="IPR050951">
    <property type="entry name" value="Retrovirus_Pol_polyprotein"/>
</dbReference>
<keyword evidence="4" id="KW-1185">Reference proteome</keyword>
<dbReference type="InterPro" id="IPR043128">
    <property type="entry name" value="Rev_trsase/Diguanyl_cyclase"/>
</dbReference>
<gene>
    <name evidence="3" type="ORF">LAZ67_22000318</name>
</gene>
<name>A0ABY6LQJ4_9ARAC</name>
<protein>
    <recommendedName>
        <fullName evidence="2">Reverse transcriptase domain-containing protein</fullName>
    </recommendedName>
</protein>
<dbReference type="Pfam" id="PF00078">
    <property type="entry name" value="RVT_1"/>
    <property type="match status" value="1"/>
</dbReference>
<dbReference type="InterPro" id="IPR041577">
    <property type="entry name" value="RT_RNaseH_2"/>
</dbReference>
<dbReference type="EMBL" id="CP092884">
    <property type="protein sequence ID" value="UYV82642.1"/>
    <property type="molecule type" value="Genomic_DNA"/>
</dbReference>
<evidence type="ECO:0000313" key="4">
    <source>
        <dbReference type="Proteomes" id="UP001235939"/>
    </source>
</evidence>
<dbReference type="SUPFAM" id="SSF56672">
    <property type="entry name" value="DNA/RNA polymerases"/>
    <property type="match status" value="1"/>
</dbReference>
<proteinExistence type="predicted"/>
<dbReference type="PANTHER" id="PTHR37984:SF5">
    <property type="entry name" value="PROTEIN NYNRIN-LIKE"/>
    <property type="match status" value="1"/>
</dbReference>
<evidence type="ECO:0000313" key="3">
    <source>
        <dbReference type="EMBL" id="UYV82642.1"/>
    </source>
</evidence>
<dbReference type="Proteomes" id="UP001235939">
    <property type="component" value="Chromosome 22"/>
</dbReference>
<evidence type="ECO:0000259" key="2">
    <source>
        <dbReference type="PROSITE" id="PS50878"/>
    </source>
</evidence>
<dbReference type="Pfam" id="PF17919">
    <property type="entry name" value="RT_RNaseH_2"/>
    <property type="match status" value="1"/>
</dbReference>
<feature type="domain" description="Reverse transcriptase" evidence="2">
    <location>
        <begin position="1"/>
        <end position="286"/>
    </location>
</feature>
<reference evidence="3 4" key="1">
    <citation type="submission" date="2022-03" db="EMBL/GenBank/DDBJ databases">
        <title>A chromosomal length assembly of Cordylochernes scorpioides.</title>
        <authorList>
            <person name="Zeh D."/>
            <person name="Zeh J."/>
        </authorList>
    </citation>
    <scope>NUCLEOTIDE SEQUENCE [LARGE SCALE GENOMIC DNA]</scope>
    <source>
        <strain evidence="3">IN4F17</strain>
        <tissue evidence="3">Whole Body</tissue>
    </source>
</reference>
<accession>A0ABY6LQJ4</accession>